<dbReference type="OrthoDB" id="4526763at2759"/>
<evidence type="ECO:0000313" key="3">
    <source>
        <dbReference type="Proteomes" id="UP001141434"/>
    </source>
</evidence>
<feature type="region of interest" description="Disordered" evidence="1">
    <location>
        <begin position="421"/>
        <end position="486"/>
    </location>
</feature>
<comment type="caution">
    <text evidence="2">The sequence shown here is derived from an EMBL/GenBank/DDBJ whole genome shotgun (WGS) entry which is preliminary data.</text>
</comment>
<dbReference type="Proteomes" id="UP001141434">
    <property type="component" value="Unassembled WGS sequence"/>
</dbReference>
<accession>A0A9W9K7K9</accession>
<feature type="compositionally biased region" description="Polar residues" evidence="1">
    <location>
        <begin position="11"/>
        <end position="28"/>
    </location>
</feature>
<sequence>MPAILPFHSNPLDQQASPRSDGDSTTPTDEFDEFHSECSSIPDTISRRRRHGEYFHRPPVWYPRSCSLATSPTSPSVQHAGDSVYHQQPCVVCPSCNAGLNLHSFRHGPHVFYTVDYGCESDSKPWMFCDTASAMTDNEAETMTMTSARDPGATGAAGEPECPQPPKDIGQGDASLEKPFSQSRATLCTRLRLCRDIRLDRNEAWAMQEGSLVMSIDPSYLHLKPQHRLPDEFDLKSGDLYVVCRIYADLWALCARVSLRALTSDDMTMGFLPLCSVTLAANFSAFIDRCDRHTKDFHTGSQYPGNGQCVMPPPRSHSMHASMSLSWGHGNLGRIKLRLPTMVCDAYNNFSLLENPGEEFVPLDSTIEQLFSGSRRKDNDVSYLRRGRSLKRLWERVKLPDPSLADGLAFPVKSRLSESSVFSLRLQQDPSRQERPQSRRQQRQQGSSSSVGQSLRRLFGMYDDQENRRDSLNTPGGSEDQSRVTG</sequence>
<dbReference type="AlphaFoldDB" id="A0A9W9K7K9"/>
<feature type="compositionally biased region" description="Low complexity" evidence="1">
    <location>
        <begin position="443"/>
        <end position="457"/>
    </location>
</feature>
<feature type="region of interest" description="Disordered" evidence="1">
    <location>
        <begin position="1"/>
        <end position="35"/>
    </location>
</feature>
<dbReference type="GeneID" id="81395179"/>
<proteinExistence type="predicted"/>
<evidence type="ECO:0000256" key="1">
    <source>
        <dbReference type="SAM" id="MobiDB-lite"/>
    </source>
</evidence>
<gene>
    <name evidence="2" type="ORF">NUU61_005429</name>
</gene>
<feature type="region of interest" description="Disordered" evidence="1">
    <location>
        <begin position="150"/>
        <end position="174"/>
    </location>
</feature>
<name>A0A9W9K7K9_9EURO</name>
<dbReference type="RefSeq" id="XP_056511624.1">
    <property type="nucleotide sequence ID" value="XM_056656011.1"/>
</dbReference>
<keyword evidence="3" id="KW-1185">Reference proteome</keyword>
<reference evidence="2" key="2">
    <citation type="journal article" date="2023" name="IMA Fungus">
        <title>Comparative genomic study of the Penicillium genus elucidates a diverse pangenome and 15 lateral gene transfer events.</title>
        <authorList>
            <person name="Petersen C."/>
            <person name="Sorensen T."/>
            <person name="Nielsen M.R."/>
            <person name="Sondergaard T.E."/>
            <person name="Sorensen J.L."/>
            <person name="Fitzpatrick D.A."/>
            <person name="Frisvad J.C."/>
            <person name="Nielsen K.L."/>
        </authorList>
    </citation>
    <scope>NUCLEOTIDE SEQUENCE</scope>
    <source>
        <strain evidence="2">IBT 34128</strain>
    </source>
</reference>
<reference evidence="2" key="1">
    <citation type="submission" date="2022-11" db="EMBL/GenBank/DDBJ databases">
        <authorList>
            <person name="Petersen C."/>
        </authorList>
    </citation>
    <scope>NUCLEOTIDE SEQUENCE</scope>
    <source>
        <strain evidence="2">IBT 34128</strain>
    </source>
</reference>
<dbReference type="EMBL" id="JAPMSZ010000007">
    <property type="protein sequence ID" value="KAJ5096073.1"/>
    <property type="molecule type" value="Genomic_DNA"/>
</dbReference>
<evidence type="ECO:0000313" key="2">
    <source>
        <dbReference type="EMBL" id="KAJ5096073.1"/>
    </source>
</evidence>
<protein>
    <submittedName>
        <fullName evidence="2">Uncharacterized protein</fullName>
    </submittedName>
</protein>
<organism evidence="2 3">
    <name type="scientific">Penicillium alfredii</name>
    <dbReference type="NCBI Taxonomy" id="1506179"/>
    <lineage>
        <taxon>Eukaryota</taxon>
        <taxon>Fungi</taxon>
        <taxon>Dikarya</taxon>
        <taxon>Ascomycota</taxon>
        <taxon>Pezizomycotina</taxon>
        <taxon>Eurotiomycetes</taxon>
        <taxon>Eurotiomycetidae</taxon>
        <taxon>Eurotiales</taxon>
        <taxon>Aspergillaceae</taxon>
        <taxon>Penicillium</taxon>
    </lineage>
</organism>